<keyword evidence="3" id="KW-1185">Reference proteome</keyword>
<dbReference type="OrthoDB" id="2157530at2759"/>
<sequence length="550" mass="62474">MKKVLQSQLQHLGPISSHFHHAPVSSSQHDDSHDSDSFRYDTKLDDPQSFRVCALPPGAQKDKIVLEFRRIDLGKIDNYHVLVSPLSLNSVTIPTICDGDHVQIDQTVASVLRRIRSQEGTSVIWEEGALSDGSCYERNQQTQTVINLVNLLFAAAINAQYPKKTVQQASLGYYWSGTKEETGWPPYDSPEWDALQDFFRSEYFSTMQAFQALVVSSTSPQFMVGKYLLPWERVTSAANFWNESGLLSTRVKGGLSFHMLMMDKFRTTSRHERKKLKLLRLLRATKQFSSIDPHDQDFALDGVASDIYDWKGKELFELDYSTSPGTFYHQLAVATMKQRRDLHTLSYVRNEPAKNVGGFPSWVPDWTSMEDSMDPLDMSVALFRSSHGKPSFSSGNRVLTASGSLVEEIKWVSEPFDDAKFHLYPEFRDPGTFRSLWENHPSGEPLIADFGSHDGQKPAEREYYIHFLQFWWEARLQDLETEEYMLAHPTRTSVEDAMARRAAQKSNLNSPYNFCNPDQLAAIKRIAGKSLGGIQCIDPTIADSKDKSII</sequence>
<feature type="compositionally biased region" description="Basic and acidic residues" evidence="1">
    <location>
        <begin position="28"/>
        <end position="42"/>
    </location>
</feature>
<dbReference type="EMBL" id="JAAMPI010001658">
    <property type="protein sequence ID" value="KAF4624431.1"/>
    <property type="molecule type" value="Genomic_DNA"/>
</dbReference>
<dbReference type="InterPro" id="IPR052895">
    <property type="entry name" value="HetReg/Transcr_Mod"/>
</dbReference>
<accession>A0A8H4VVR3</accession>
<comment type="caution">
    <text evidence="2">The sequence shown here is derived from an EMBL/GenBank/DDBJ whole genome shotgun (WGS) entry which is preliminary data.</text>
</comment>
<name>A0A8H4VVR3_9HELO</name>
<proteinExistence type="predicted"/>
<dbReference type="PANTHER" id="PTHR24148">
    <property type="entry name" value="ANKYRIN REPEAT DOMAIN-CONTAINING PROTEIN 39 HOMOLOG-RELATED"/>
    <property type="match status" value="1"/>
</dbReference>
<dbReference type="PANTHER" id="PTHR24148:SF80">
    <property type="entry name" value="HETEROKARYON INCOMPATIBILITY DOMAIN-CONTAINING PROTEIN"/>
    <property type="match status" value="1"/>
</dbReference>
<evidence type="ECO:0000313" key="2">
    <source>
        <dbReference type="EMBL" id="KAF4624431.1"/>
    </source>
</evidence>
<dbReference type="AlphaFoldDB" id="A0A8H4VVR3"/>
<reference evidence="2 3" key="1">
    <citation type="submission" date="2020-03" db="EMBL/GenBank/DDBJ databases">
        <title>Draft Genome Sequence of Cudoniella acicularis.</title>
        <authorList>
            <person name="Buettner E."/>
            <person name="Kellner H."/>
        </authorList>
    </citation>
    <scope>NUCLEOTIDE SEQUENCE [LARGE SCALE GENOMIC DNA]</scope>
    <source>
        <strain evidence="2 3">DSM 108380</strain>
    </source>
</reference>
<protein>
    <submittedName>
        <fullName evidence="2">Uncharacterized protein</fullName>
    </submittedName>
</protein>
<organism evidence="2 3">
    <name type="scientific">Cudoniella acicularis</name>
    <dbReference type="NCBI Taxonomy" id="354080"/>
    <lineage>
        <taxon>Eukaryota</taxon>
        <taxon>Fungi</taxon>
        <taxon>Dikarya</taxon>
        <taxon>Ascomycota</taxon>
        <taxon>Pezizomycotina</taxon>
        <taxon>Leotiomycetes</taxon>
        <taxon>Helotiales</taxon>
        <taxon>Tricladiaceae</taxon>
        <taxon>Cudoniella</taxon>
    </lineage>
</organism>
<evidence type="ECO:0000313" key="3">
    <source>
        <dbReference type="Proteomes" id="UP000566819"/>
    </source>
</evidence>
<gene>
    <name evidence="2" type="ORF">G7Y89_g13740</name>
</gene>
<dbReference type="Proteomes" id="UP000566819">
    <property type="component" value="Unassembled WGS sequence"/>
</dbReference>
<evidence type="ECO:0000256" key="1">
    <source>
        <dbReference type="SAM" id="MobiDB-lite"/>
    </source>
</evidence>
<feature type="region of interest" description="Disordered" evidence="1">
    <location>
        <begin position="20"/>
        <end position="42"/>
    </location>
</feature>